<dbReference type="InterPro" id="IPR027417">
    <property type="entry name" value="P-loop_NTPase"/>
</dbReference>
<evidence type="ECO:0000259" key="5">
    <source>
        <dbReference type="PROSITE" id="PS50893"/>
    </source>
</evidence>
<dbReference type="HOGENOM" id="CLU_000604_1_22_7"/>
<sequence length="228" mass="24821">MVEVPCIEAKGLVRRFTADDHTLTILSGLDFTAPAGQSVAVVGASGIGKSTLLHILGALDKPDSGELHINGQDVFAMQDAQLSRFRNRNVGFVFQFHHLLPGFTALENAAMPARISGLNAKQAKEKAEAMLERVGMSHRLNHRIGELSGGEQQRVAVARALIMDPPLLLADEPTGNLDVKTGALIHELLCELNQEKKMTMVVVTHNMQLAEMMQRQVTVSEGKLILEQ</sequence>
<name>B8FFS8_DESAL</name>
<keyword evidence="7" id="KW-1185">Reference proteome</keyword>
<dbReference type="eggNOG" id="COG1136">
    <property type="taxonomic scope" value="Bacteria"/>
</dbReference>
<dbReference type="SMART" id="SM00382">
    <property type="entry name" value="AAA"/>
    <property type="match status" value="1"/>
</dbReference>
<dbReference type="GO" id="GO:0016887">
    <property type="term" value="F:ATP hydrolysis activity"/>
    <property type="evidence" value="ECO:0007669"/>
    <property type="project" value="InterPro"/>
</dbReference>
<proteinExistence type="inferred from homology"/>
<dbReference type="PROSITE" id="PS50893">
    <property type="entry name" value="ABC_TRANSPORTER_2"/>
    <property type="match status" value="1"/>
</dbReference>
<dbReference type="GO" id="GO:0044874">
    <property type="term" value="P:lipoprotein localization to outer membrane"/>
    <property type="evidence" value="ECO:0007669"/>
    <property type="project" value="TreeGrafter"/>
</dbReference>
<evidence type="ECO:0000313" key="7">
    <source>
        <dbReference type="Proteomes" id="UP000000739"/>
    </source>
</evidence>
<dbReference type="FunFam" id="3.40.50.300:FF:000032">
    <property type="entry name" value="Export ABC transporter ATP-binding protein"/>
    <property type="match status" value="1"/>
</dbReference>
<keyword evidence="3" id="KW-0067">ATP-binding</keyword>
<dbReference type="EMBL" id="CP001322">
    <property type="protein sequence ID" value="ACL03483.1"/>
    <property type="molecule type" value="Genomic_DNA"/>
</dbReference>
<dbReference type="InterPro" id="IPR003439">
    <property type="entry name" value="ABC_transporter-like_ATP-bd"/>
</dbReference>
<evidence type="ECO:0000256" key="3">
    <source>
        <dbReference type="ARBA" id="ARBA00022840"/>
    </source>
</evidence>
<dbReference type="Proteomes" id="UP000000739">
    <property type="component" value="Chromosome"/>
</dbReference>
<dbReference type="GO" id="GO:0089705">
    <property type="term" value="P:protein localization to outer membrane"/>
    <property type="evidence" value="ECO:0007669"/>
    <property type="project" value="TreeGrafter"/>
</dbReference>
<dbReference type="CDD" id="cd03255">
    <property type="entry name" value="ABC_MJ0796_LolCDE_FtsE"/>
    <property type="match status" value="1"/>
</dbReference>
<protein>
    <submittedName>
        <fullName evidence="6">ABC transporter related</fullName>
    </submittedName>
</protein>
<accession>B8FFS8</accession>
<evidence type="ECO:0000256" key="2">
    <source>
        <dbReference type="ARBA" id="ARBA00022741"/>
    </source>
</evidence>
<comment type="similarity">
    <text evidence="4">Belongs to the ABC transporter superfamily. Macrolide exporter (TC 3.A.1.122) family.</text>
</comment>
<dbReference type="Pfam" id="PF00005">
    <property type="entry name" value="ABC_tran"/>
    <property type="match status" value="1"/>
</dbReference>
<dbReference type="SUPFAM" id="SSF52540">
    <property type="entry name" value="P-loop containing nucleoside triphosphate hydrolases"/>
    <property type="match status" value="1"/>
</dbReference>
<dbReference type="PROSITE" id="PS00211">
    <property type="entry name" value="ABC_TRANSPORTER_1"/>
    <property type="match status" value="1"/>
</dbReference>
<dbReference type="InterPro" id="IPR017871">
    <property type="entry name" value="ABC_transporter-like_CS"/>
</dbReference>
<keyword evidence="2" id="KW-0547">Nucleotide-binding</keyword>
<gene>
    <name evidence="6" type="ordered locus">Dalk_1786</name>
</gene>
<dbReference type="AlphaFoldDB" id="B8FFS8"/>
<dbReference type="InterPro" id="IPR003593">
    <property type="entry name" value="AAA+_ATPase"/>
</dbReference>
<evidence type="ECO:0000256" key="1">
    <source>
        <dbReference type="ARBA" id="ARBA00022448"/>
    </source>
</evidence>
<dbReference type="PANTHER" id="PTHR24220">
    <property type="entry name" value="IMPORT ATP-BINDING PROTEIN"/>
    <property type="match status" value="1"/>
</dbReference>
<dbReference type="RefSeq" id="WP_012610917.1">
    <property type="nucleotide sequence ID" value="NC_011768.1"/>
</dbReference>
<dbReference type="GO" id="GO:0005524">
    <property type="term" value="F:ATP binding"/>
    <property type="evidence" value="ECO:0007669"/>
    <property type="project" value="UniProtKB-KW"/>
</dbReference>
<dbReference type="GO" id="GO:0098796">
    <property type="term" value="C:membrane protein complex"/>
    <property type="evidence" value="ECO:0007669"/>
    <property type="project" value="UniProtKB-ARBA"/>
</dbReference>
<reference evidence="6 7" key="1">
    <citation type="journal article" date="2012" name="Environ. Microbiol.">
        <title>The genome sequence of Desulfatibacillum alkenivorans AK-01: a blueprint for anaerobic alkane oxidation.</title>
        <authorList>
            <person name="Callaghan A.V."/>
            <person name="Morris B.E."/>
            <person name="Pereira I.A."/>
            <person name="McInerney M.J."/>
            <person name="Austin R.N."/>
            <person name="Groves J.T."/>
            <person name="Kukor J.J."/>
            <person name="Suflita J.M."/>
            <person name="Young L.Y."/>
            <person name="Zylstra G.J."/>
            <person name="Wawrik B."/>
        </authorList>
    </citation>
    <scope>NUCLEOTIDE SEQUENCE [LARGE SCALE GENOMIC DNA]</scope>
    <source>
        <strain evidence="6 7">AK-01</strain>
    </source>
</reference>
<dbReference type="Gene3D" id="3.40.50.300">
    <property type="entry name" value="P-loop containing nucleotide triphosphate hydrolases"/>
    <property type="match status" value="1"/>
</dbReference>
<evidence type="ECO:0000313" key="6">
    <source>
        <dbReference type="EMBL" id="ACL03483.1"/>
    </source>
</evidence>
<dbReference type="InterPro" id="IPR017911">
    <property type="entry name" value="MacB-like_ATP-bd"/>
</dbReference>
<keyword evidence="1" id="KW-0813">Transport</keyword>
<dbReference type="GO" id="GO:0005886">
    <property type="term" value="C:plasma membrane"/>
    <property type="evidence" value="ECO:0007669"/>
    <property type="project" value="TreeGrafter"/>
</dbReference>
<feature type="domain" description="ABC transporter" evidence="5">
    <location>
        <begin position="7"/>
        <end position="228"/>
    </location>
</feature>
<dbReference type="InterPro" id="IPR015854">
    <property type="entry name" value="ABC_transpr_LolD-like"/>
</dbReference>
<organism evidence="6 7">
    <name type="scientific">Desulfatibacillum aliphaticivorans</name>
    <dbReference type="NCBI Taxonomy" id="218208"/>
    <lineage>
        <taxon>Bacteria</taxon>
        <taxon>Pseudomonadati</taxon>
        <taxon>Thermodesulfobacteriota</taxon>
        <taxon>Desulfobacteria</taxon>
        <taxon>Desulfobacterales</taxon>
        <taxon>Desulfatibacillaceae</taxon>
        <taxon>Desulfatibacillum</taxon>
    </lineage>
</organism>
<dbReference type="GO" id="GO:0022857">
    <property type="term" value="F:transmembrane transporter activity"/>
    <property type="evidence" value="ECO:0007669"/>
    <property type="project" value="TreeGrafter"/>
</dbReference>
<evidence type="ECO:0000256" key="4">
    <source>
        <dbReference type="ARBA" id="ARBA00038388"/>
    </source>
</evidence>
<dbReference type="KEGG" id="dal:Dalk_1786"/>
<dbReference type="PANTHER" id="PTHR24220:SF689">
    <property type="entry name" value="LIPOPROTEIN-RELEASING SYSTEM ATP-BINDING PROTEIN LOLD"/>
    <property type="match status" value="1"/>
</dbReference>